<evidence type="ECO:0000256" key="4">
    <source>
        <dbReference type="SAM" id="Phobius"/>
    </source>
</evidence>
<organism evidence="5 6">
    <name type="scientific">Labedaea rhizosphaerae</name>
    <dbReference type="NCBI Taxonomy" id="598644"/>
    <lineage>
        <taxon>Bacteria</taxon>
        <taxon>Bacillati</taxon>
        <taxon>Actinomycetota</taxon>
        <taxon>Actinomycetes</taxon>
        <taxon>Pseudonocardiales</taxon>
        <taxon>Pseudonocardiaceae</taxon>
        <taxon>Labedaea</taxon>
    </lineage>
</organism>
<evidence type="ECO:0000256" key="2">
    <source>
        <dbReference type="ARBA" id="ARBA00023136"/>
    </source>
</evidence>
<reference evidence="5 6" key="1">
    <citation type="submission" date="2019-03" db="EMBL/GenBank/DDBJ databases">
        <title>Genomic Encyclopedia of Type Strains, Phase IV (KMG-IV): sequencing the most valuable type-strain genomes for metagenomic binning, comparative biology and taxonomic classification.</title>
        <authorList>
            <person name="Goeker M."/>
        </authorList>
    </citation>
    <scope>NUCLEOTIDE SEQUENCE [LARGE SCALE GENOMIC DNA]</scope>
    <source>
        <strain evidence="5 6">DSM 45361</strain>
    </source>
</reference>
<accession>A0A4V3D0G7</accession>
<sequence length="219" mass="23961">MSTMVSSDTDRDTDADTDADAVETETTGRSSRRTRFGFGDPLARSTTFLAIAVVLVVAALAAAVIFAVQWFGAPGGEDVEFSQQRDEVARVAENTIITLNTIDYKQIDKSFNDIVNTMTAEAQKDFTSHKDDWKSLLVKNKIVSTAKVAVDNGRKAIAVEDLNTHDGTASVMVVVNLTVTPDGQKPTNPRERYILHMNRTPDGWKTSSFDPVTVYPADQ</sequence>
<feature type="transmembrane region" description="Helical" evidence="4">
    <location>
        <begin position="48"/>
        <end position="68"/>
    </location>
</feature>
<dbReference type="EMBL" id="SNXZ01000001">
    <property type="protein sequence ID" value="TDQ05715.1"/>
    <property type="molecule type" value="Genomic_DNA"/>
</dbReference>
<feature type="region of interest" description="Disordered" evidence="3">
    <location>
        <begin position="1"/>
        <end position="36"/>
    </location>
</feature>
<proteinExistence type="predicted"/>
<evidence type="ECO:0000313" key="5">
    <source>
        <dbReference type="EMBL" id="TDQ05715.1"/>
    </source>
</evidence>
<comment type="subcellular location">
    <subcellularLocation>
        <location evidence="1">Membrane</location>
    </subcellularLocation>
</comment>
<evidence type="ECO:0000313" key="6">
    <source>
        <dbReference type="Proteomes" id="UP000295444"/>
    </source>
</evidence>
<comment type="caution">
    <text evidence="5">The sequence shown here is derived from an EMBL/GenBank/DDBJ whole genome shotgun (WGS) entry which is preliminary data.</text>
</comment>
<name>A0A4V3D0G7_LABRH</name>
<dbReference type="GO" id="GO:0016020">
    <property type="term" value="C:membrane"/>
    <property type="evidence" value="ECO:0007669"/>
    <property type="project" value="UniProtKB-SubCell"/>
</dbReference>
<keyword evidence="2 4" id="KW-0472">Membrane</keyword>
<evidence type="ECO:0000256" key="3">
    <source>
        <dbReference type="SAM" id="MobiDB-lite"/>
    </source>
</evidence>
<dbReference type="PANTHER" id="PTHR37042:SF4">
    <property type="entry name" value="OUTER MEMBRANE PROTEIN RV1973"/>
    <property type="match status" value="1"/>
</dbReference>
<keyword evidence="4" id="KW-0812">Transmembrane</keyword>
<evidence type="ECO:0000256" key="1">
    <source>
        <dbReference type="ARBA" id="ARBA00004370"/>
    </source>
</evidence>
<dbReference type="PANTHER" id="PTHR37042">
    <property type="entry name" value="OUTER MEMBRANE PROTEIN RV1973"/>
    <property type="match status" value="1"/>
</dbReference>
<gene>
    <name evidence="5" type="ORF">EV186_1011693</name>
</gene>
<dbReference type="AlphaFoldDB" id="A0A4V3D0G7"/>
<dbReference type="Proteomes" id="UP000295444">
    <property type="component" value="Unassembled WGS sequence"/>
</dbReference>
<keyword evidence="6" id="KW-1185">Reference proteome</keyword>
<protein>
    <submittedName>
        <fullName evidence="5">Mce-associated membrane protein</fullName>
    </submittedName>
</protein>
<keyword evidence="4" id="KW-1133">Transmembrane helix</keyword>